<feature type="compositionally biased region" description="Basic and acidic residues" evidence="1">
    <location>
        <begin position="214"/>
        <end position="256"/>
    </location>
</feature>
<name>A0AAN7YRP4_9PEZI</name>
<accession>A0AAN7YRP4</accession>
<feature type="compositionally biased region" description="Basic and acidic residues" evidence="1">
    <location>
        <begin position="173"/>
        <end position="186"/>
    </location>
</feature>
<dbReference type="Proteomes" id="UP001310890">
    <property type="component" value="Unassembled WGS sequence"/>
</dbReference>
<feature type="region of interest" description="Disordered" evidence="1">
    <location>
        <begin position="150"/>
        <end position="256"/>
    </location>
</feature>
<sequence length="256" mass="29049">MPSARGNKFTTVEVKPDGAPVRSNLAPASPNSPKAVRFAPSPKAESRALTQAEAWSLYHFEKHAQTCRACNNPLEAHRLCETGQGLAQDVAGYVHRIDGVVYSRTMDNGKLVPVDIPTSYVHARQLLKSMERPPRSTTRTVPIISYEQAHPVSTRQAAPRQGDNYADTSRVVLEPHRSERRSDPRSQRKSTKHVAFDGEDNAAAATPRRPLVSEQDRRGSLYLDDLQKQRREAYRVEYREPEQRERRQERRRSVFV</sequence>
<reference evidence="2" key="1">
    <citation type="submission" date="2023-08" db="EMBL/GenBank/DDBJ databases">
        <title>Black Yeasts Isolated from many extreme environments.</title>
        <authorList>
            <person name="Coleine C."/>
            <person name="Stajich J.E."/>
            <person name="Selbmann L."/>
        </authorList>
    </citation>
    <scope>NUCLEOTIDE SEQUENCE</scope>
    <source>
        <strain evidence="2">CCFEE 5401</strain>
    </source>
</reference>
<dbReference type="EMBL" id="JAVRRL010000025">
    <property type="protein sequence ID" value="KAK5113223.1"/>
    <property type="molecule type" value="Genomic_DNA"/>
</dbReference>
<comment type="caution">
    <text evidence="2">The sequence shown here is derived from an EMBL/GenBank/DDBJ whole genome shotgun (WGS) entry which is preliminary data.</text>
</comment>
<proteinExistence type="predicted"/>
<evidence type="ECO:0000313" key="3">
    <source>
        <dbReference type="Proteomes" id="UP001310890"/>
    </source>
</evidence>
<evidence type="ECO:0000313" key="2">
    <source>
        <dbReference type="EMBL" id="KAK5113223.1"/>
    </source>
</evidence>
<feature type="region of interest" description="Disordered" evidence="1">
    <location>
        <begin position="1"/>
        <end position="38"/>
    </location>
</feature>
<dbReference type="AlphaFoldDB" id="A0AAN7YRP4"/>
<protein>
    <submittedName>
        <fullName evidence="2">Uncharacterized protein</fullName>
    </submittedName>
</protein>
<organism evidence="2 3">
    <name type="scientific">Meristemomyces frigidus</name>
    <dbReference type="NCBI Taxonomy" id="1508187"/>
    <lineage>
        <taxon>Eukaryota</taxon>
        <taxon>Fungi</taxon>
        <taxon>Dikarya</taxon>
        <taxon>Ascomycota</taxon>
        <taxon>Pezizomycotina</taxon>
        <taxon>Dothideomycetes</taxon>
        <taxon>Dothideomycetidae</taxon>
        <taxon>Mycosphaerellales</taxon>
        <taxon>Teratosphaeriaceae</taxon>
        <taxon>Meristemomyces</taxon>
    </lineage>
</organism>
<gene>
    <name evidence="2" type="ORF">LTR62_003559</name>
</gene>
<evidence type="ECO:0000256" key="1">
    <source>
        <dbReference type="SAM" id="MobiDB-lite"/>
    </source>
</evidence>